<sequence length="913" mass="104097">MGVDEEMNKLSSTLTTIQAVLEDAEEKQLEDKAIRNWLCKLNDLTYEIDDILDECAIEVSKLEHKSNKAKSYLKNILYRYKIGRRMKEVTKKLNAIAAERAQFHLREMPLVERQSCKVASIRETCSVINESHPIYGRDEEKEKIVDILVNKVRECKELSILPIIGIGGLGKTTLAQVVFNDERVAGHFDIKIWVCVSDNFDYKTLIKEIIESASRSGSASDLVNLDNLQRQLSELLSQKRYLLVLDDVWNQDQEKWSVLKSFLACGSSGASIIVTTRLKSVADIMSTFPPHQLTGLSEEDCWFLFKQRAFGRQEEGEYPNLEAIGKQIVKKCAGVPLAAKTLGGLLRFKRNEKEWIHVKESEIWNLPQTDTSILPALRLSYNNLPLRLRQCFALCAIFPKDSVIEKKDLILMWVAHGCISATGTMEVEDIGNEIWNELVLRCLFQDVSTGYTGVVIFKMHDLVHDLAQSIMENKVLGTQVEINNRSAPNTKVRQVNLKYDSTRVAFPTRILPEMDLTSAIMSYSRLRILNSSDSNIDSLPSEIGKLKHLRCLNLSNTSIRSLPNAICSLWNLKILNLNYCSNLVRLPKNMRYMRNLRHLFLEQCFSLSEMPPSIGELASLQTLSYFIVGHEKTNQLKELELLNLGGSLFIKHLERVNNFADAKKANLAKKQNLCVLSLHWEVDDNASNKSGGEDVDEKVFEALQPHPNLKKLWTFENLTSLKKLGITGLSDHSLPEDDEGLRGLKSVTNLQIWSCKKFTYLPKGWIPHLTALEKLTIQNCPEFVEFPEEIKYLQALRDIVLYNLPKMICLPDSFQHLPLLQSLHLHDLPRLTLLPDWLGNLISLNDLKISYCQNIASLPATIQGMKNLKDLTIWECPELERRCEKEKGEDWHKIAHIPNLRIDGAYTYSTNQP</sequence>
<dbReference type="Pfam" id="PF23559">
    <property type="entry name" value="WHD_DRP"/>
    <property type="match status" value="1"/>
</dbReference>
<dbReference type="PROSITE" id="PS51450">
    <property type="entry name" value="LRR"/>
    <property type="match status" value="1"/>
</dbReference>
<dbReference type="Gene3D" id="1.20.5.4130">
    <property type="match status" value="1"/>
</dbReference>
<dbReference type="InterPro" id="IPR056789">
    <property type="entry name" value="LRR_R13L1-DRL21"/>
</dbReference>
<dbReference type="Proteomes" id="UP001291926">
    <property type="component" value="Unassembled WGS sequence"/>
</dbReference>
<comment type="caution">
    <text evidence="11">The sequence shown here is derived from an EMBL/GenBank/DDBJ whole genome shotgun (WGS) entry which is preliminary data.</text>
</comment>
<keyword evidence="2" id="KW-0433">Leucine-rich repeat</keyword>
<evidence type="ECO:0000259" key="10">
    <source>
        <dbReference type="Pfam" id="PF25019"/>
    </source>
</evidence>
<keyword evidence="3" id="KW-0677">Repeat</keyword>
<keyword evidence="4" id="KW-0547">Nucleotide-binding</keyword>
<dbReference type="Gene3D" id="1.10.10.10">
    <property type="entry name" value="Winged helix-like DNA-binding domain superfamily/Winged helix DNA-binding domain"/>
    <property type="match status" value="1"/>
</dbReference>
<dbReference type="SUPFAM" id="SSF52058">
    <property type="entry name" value="L domain-like"/>
    <property type="match status" value="1"/>
</dbReference>
<keyword evidence="12" id="KW-1185">Reference proteome</keyword>
<keyword evidence="6" id="KW-0067">ATP-binding</keyword>
<organism evidence="11 12">
    <name type="scientific">Penstemon davidsonii</name>
    <dbReference type="NCBI Taxonomy" id="160366"/>
    <lineage>
        <taxon>Eukaryota</taxon>
        <taxon>Viridiplantae</taxon>
        <taxon>Streptophyta</taxon>
        <taxon>Embryophyta</taxon>
        <taxon>Tracheophyta</taxon>
        <taxon>Spermatophyta</taxon>
        <taxon>Magnoliopsida</taxon>
        <taxon>eudicotyledons</taxon>
        <taxon>Gunneridae</taxon>
        <taxon>Pentapetalae</taxon>
        <taxon>asterids</taxon>
        <taxon>lamiids</taxon>
        <taxon>Lamiales</taxon>
        <taxon>Plantaginaceae</taxon>
        <taxon>Cheloneae</taxon>
        <taxon>Penstemon</taxon>
    </lineage>
</organism>
<dbReference type="Pfam" id="PF18052">
    <property type="entry name" value="Rx_N"/>
    <property type="match status" value="1"/>
</dbReference>
<dbReference type="InterPro" id="IPR058922">
    <property type="entry name" value="WHD_DRP"/>
</dbReference>
<evidence type="ECO:0000259" key="9">
    <source>
        <dbReference type="Pfam" id="PF23559"/>
    </source>
</evidence>
<dbReference type="PANTHER" id="PTHR36766:SF42">
    <property type="entry name" value="NB-ARC DOMAIN DISEASE RESISTANCE PROTEIN"/>
    <property type="match status" value="1"/>
</dbReference>
<dbReference type="SUPFAM" id="SSF52540">
    <property type="entry name" value="P-loop containing nucleoside triphosphate hydrolases"/>
    <property type="match status" value="1"/>
</dbReference>
<dbReference type="InterPro" id="IPR042197">
    <property type="entry name" value="Apaf_helical"/>
</dbReference>
<evidence type="ECO:0000256" key="6">
    <source>
        <dbReference type="ARBA" id="ARBA00022840"/>
    </source>
</evidence>
<evidence type="ECO:0000256" key="2">
    <source>
        <dbReference type="ARBA" id="ARBA00022614"/>
    </source>
</evidence>
<dbReference type="InterPro" id="IPR001611">
    <property type="entry name" value="Leu-rich_rpt"/>
</dbReference>
<dbReference type="Gene3D" id="3.40.50.300">
    <property type="entry name" value="P-loop containing nucleotide triphosphate hydrolases"/>
    <property type="match status" value="1"/>
</dbReference>
<proteinExistence type="inferred from homology"/>
<dbReference type="Pfam" id="PF25019">
    <property type="entry name" value="LRR_R13L1-DRL21"/>
    <property type="match status" value="1"/>
</dbReference>
<dbReference type="CDD" id="cd14798">
    <property type="entry name" value="RX-CC_like"/>
    <property type="match status" value="1"/>
</dbReference>
<protein>
    <submittedName>
        <fullName evidence="11">Uncharacterized protein</fullName>
    </submittedName>
</protein>
<name>A0ABR0DLH6_9LAMI</name>
<accession>A0ABR0DLH6</accession>
<dbReference type="InterPro" id="IPR002182">
    <property type="entry name" value="NB-ARC"/>
</dbReference>
<dbReference type="InterPro" id="IPR041118">
    <property type="entry name" value="Rx_N"/>
</dbReference>
<dbReference type="InterPro" id="IPR038005">
    <property type="entry name" value="RX-like_CC"/>
</dbReference>
<feature type="domain" description="Disease resistance N-terminal" evidence="8">
    <location>
        <begin position="2"/>
        <end position="70"/>
    </location>
</feature>
<dbReference type="EMBL" id="JAYDYQ010001087">
    <property type="protein sequence ID" value="KAK4489716.1"/>
    <property type="molecule type" value="Genomic_DNA"/>
</dbReference>
<reference evidence="11 12" key="1">
    <citation type="journal article" date="2023" name="bioRxiv">
        <title>Genome report: Whole genome sequence and annotation of Penstemon davidsonii.</title>
        <authorList>
            <person name="Ostevik K.L."/>
            <person name="Alabady M."/>
            <person name="Zhang M."/>
            <person name="Rausher M.D."/>
        </authorList>
    </citation>
    <scope>NUCLEOTIDE SEQUENCE [LARGE SCALE GENOMIC DNA]</scope>
    <source>
        <strain evidence="11">DNT005</strain>
        <tissue evidence="11">Whole leaf</tissue>
    </source>
</reference>
<keyword evidence="5" id="KW-0611">Plant defense</keyword>
<dbReference type="InterPro" id="IPR036388">
    <property type="entry name" value="WH-like_DNA-bd_sf"/>
</dbReference>
<feature type="domain" description="R13L1/DRL21-like LRR repeat region" evidence="10">
    <location>
        <begin position="636"/>
        <end position="780"/>
    </location>
</feature>
<evidence type="ECO:0000259" key="8">
    <source>
        <dbReference type="Pfam" id="PF18052"/>
    </source>
</evidence>
<evidence type="ECO:0000256" key="4">
    <source>
        <dbReference type="ARBA" id="ARBA00022741"/>
    </source>
</evidence>
<dbReference type="PRINTS" id="PR00364">
    <property type="entry name" value="DISEASERSIST"/>
</dbReference>
<dbReference type="PANTHER" id="PTHR36766">
    <property type="entry name" value="PLANT BROAD-SPECTRUM MILDEW RESISTANCE PROTEIN RPW8"/>
    <property type="match status" value="1"/>
</dbReference>
<dbReference type="InterPro" id="IPR027417">
    <property type="entry name" value="P-loop_NTPase"/>
</dbReference>
<comment type="similarity">
    <text evidence="1">Belongs to the disease resistance NB-LRR family.</text>
</comment>
<dbReference type="Gene3D" id="3.80.10.10">
    <property type="entry name" value="Ribonuclease Inhibitor"/>
    <property type="match status" value="3"/>
</dbReference>
<dbReference type="InterPro" id="IPR032675">
    <property type="entry name" value="LRR_dom_sf"/>
</dbReference>
<evidence type="ECO:0000256" key="5">
    <source>
        <dbReference type="ARBA" id="ARBA00022821"/>
    </source>
</evidence>
<evidence type="ECO:0000256" key="1">
    <source>
        <dbReference type="ARBA" id="ARBA00008894"/>
    </source>
</evidence>
<gene>
    <name evidence="11" type="ORF">RD792_000350</name>
</gene>
<feature type="domain" description="NB-ARC" evidence="7">
    <location>
        <begin position="142"/>
        <end position="313"/>
    </location>
</feature>
<evidence type="ECO:0000313" key="12">
    <source>
        <dbReference type="Proteomes" id="UP001291926"/>
    </source>
</evidence>
<dbReference type="Pfam" id="PF00931">
    <property type="entry name" value="NB-ARC"/>
    <property type="match status" value="1"/>
</dbReference>
<dbReference type="Gene3D" id="1.10.8.430">
    <property type="entry name" value="Helical domain of apoptotic protease-activating factors"/>
    <property type="match status" value="1"/>
</dbReference>
<evidence type="ECO:0000256" key="3">
    <source>
        <dbReference type="ARBA" id="ARBA00022737"/>
    </source>
</evidence>
<evidence type="ECO:0000313" key="11">
    <source>
        <dbReference type="EMBL" id="KAK4489716.1"/>
    </source>
</evidence>
<evidence type="ECO:0000259" key="7">
    <source>
        <dbReference type="Pfam" id="PF00931"/>
    </source>
</evidence>
<feature type="domain" description="Disease resistance protein winged helix" evidence="9">
    <location>
        <begin position="397"/>
        <end position="467"/>
    </location>
</feature>